<dbReference type="InterPro" id="IPR035986">
    <property type="entry name" value="PKD_dom_sf"/>
</dbReference>
<proteinExistence type="inferred from homology"/>
<evidence type="ECO:0000256" key="5">
    <source>
        <dbReference type="ARBA" id="ARBA00022989"/>
    </source>
</evidence>
<feature type="transmembrane region" description="Helical" evidence="11">
    <location>
        <begin position="1463"/>
        <end position="1484"/>
    </location>
</feature>
<keyword evidence="3 11" id="KW-0812">Transmembrane</keyword>
<dbReference type="GO" id="GO:0005509">
    <property type="term" value="F:calcium ion binding"/>
    <property type="evidence" value="ECO:0007669"/>
    <property type="project" value="InterPro"/>
</dbReference>
<dbReference type="OrthoDB" id="6379436at2759"/>
<feature type="transmembrane region" description="Helical" evidence="11">
    <location>
        <begin position="2150"/>
        <end position="2176"/>
    </location>
</feature>
<dbReference type="Pfam" id="PF01477">
    <property type="entry name" value="PLAT"/>
    <property type="match status" value="1"/>
</dbReference>
<dbReference type="PROSITE" id="PS50095">
    <property type="entry name" value="PLAT"/>
    <property type="match status" value="1"/>
</dbReference>
<dbReference type="Pfam" id="PF20519">
    <property type="entry name" value="Polycystin_dom"/>
    <property type="match status" value="1"/>
</dbReference>
<reference evidence="13" key="1">
    <citation type="submission" date="2020-11" db="EMBL/GenBank/DDBJ databases">
        <authorList>
            <person name="Tran Van P."/>
        </authorList>
    </citation>
    <scope>NUCLEOTIDE SEQUENCE</scope>
</reference>
<evidence type="ECO:0000256" key="6">
    <source>
        <dbReference type="ARBA" id="ARBA00023136"/>
    </source>
</evidence>
<feature type="region of interest" description="Disordered" evidence="10">
    <location>
        <begin position="2213"/>
        <end position="2234"/>
    </location>
</feature>
<evidence type="ECO:0000256" key="4">
    <source>
        <dbReference type="ARBA" id="ARBA00022729"/>
    </source>
</evidence>
<dbReference type="Gene3D" id="1.10.287.70">
    <property type="match status" value="1"/>
</dbReference>
<feature type="transmembrane region" description="Helical" evidence="11">
    <location>
        <begin position="1963"/>
        <end position="1983"/>
    </location>
</feature>
<evidence type="ECO:0000256" key="7">
    <source>
        <dbReference type="ARBA" id="ARBA00023180"/>
    </source>
</evidence>
<evidence type="ECO:0000259" key="12">
    <source>
        <dbReference type="PROSITE" id="PS50095"/>
    </source>
</evidence>
<dbReference type="InterPro" id="IPR051223">
    <property type="entry name" value="Polycystin"/>
</dbReference>
<evidence type="ECO:0000256" key="2">
    <source>
        <dbReference type="ARBA" id="ARBA00007200"/>
    </source>
</evidence>
<dbReference type="FunFam" id="2.60.60.20:FF:000022">
    <property type="entry name" value="Uncharacterized protein"/>
    <property type="match status" value="1"/>
</dbReference>
<evidence type="ECO:0000256" key="9">
    <source>
        <dbReference type="PROSITE-ProRule" id="PRU00152"/>
    </source>
</evidence>
<feature type="disulfide bond" evidence="8">
    <location>
        <begin position="1813"/>
        <end position="1827"/>
    </location>
</feature>
<feature type="transmembrane region" description="Helical" evidence="11">
    <location>
        <begin position="2093"/>
        <end position="2116"/>
    </location>
</feature>
<comment type="similarity">
    <text evidence="2">Belongs to the polycystin family.</text>
</comment>
<evidence type="ECO:0000313" key="14">
    <source>
        <dbReference type="Proteomes" id="UP000677054"/>
    </source>
</evidence>
<evidence type="ECO:0000256" key="10">
    <source>
        <dbReference type="SAM" id="MobiDB-lite"/>
    </source>
</evidence>
<dbReference type="InterPro" id="IPR046791">
    <property type="entry name" value="Polycystin_dom"/>
</dbReference>
<dbReference type="EMBL" id="LR901883">
    <property type="protein sequence ID" value="CAD7249571.1"/>
    <property type="molecule type" value="Genomic_DNA"/>
</dbReference>
<dbReference type="Proteomes" id="UP000677054">
    <property type="component" value="Unassembled WGS sequence"/>
</dbReference>
<dbReference type="SUPFAM" id="SSF49723">
    <property type="entry name" value="Lipase/lipooxygenase domain (PLAT/LH2 domain)"/>
    <property type="match status" value="1"/>
</dbReference>
<evidence type="ECO:0000313" key="13">
    <source>
        <dbReference type="EMBL" id="CAD7249571.1"/>
    </source>
</evidence>
<keyword evidence="5 11" id="KW-1133">Transmembrane helix</keyword>
<keyword evidence="7" id="KW-0325">Glycoprotein</keyword>
<dbReference type="PANTHER" id="PTHR10877:SF150">
    <property type="entry name" value="REJ DOMAIN-CONTAINING PROTEIN"/>
    <property type="match status" value="1"/>
</dbReference>
<dbReference type="EMBL" id="CAJPEV010002366">
    <property type="protein sequence ID" value="CAG0896667.1"/>
    <property type="molecule type" value="Genomic_DNA"/>
</dbReference>
<feature type="transmembrane region" description="Helical" evidence="11">
    <location>
        <begin position="2053"/>
        <end position="2073"/>
    </location>
</feature>
<gene>
    <name evidence="13" type="ORF">DSTB1V02_LOCUS9360</name>
</gene>
<dbReference type="GO" id="GO:0016020">
    <property type="term" value="C:membrane"/>
    <property type="evidence" value="ECO:0007669"/>
    <property type="project" value="UniProtKB-SubCell"/>
</dbReference>
<dbReference type="PANTHER" id="PTHR10877">
    <property type="entry name" value="POLYCYSTIN FAMILY MEMBER"/>
    <property type="match status" value="1"/>
</dbReference>
<sequence>MNVTLAAFNEFQQWVYSTEQYEIRIVGKVQKMKIDDYGLITKPGSMKELAIGFESLGVDACLLLDFGDGFYPYTYGEEQTCQNVSMPTFYQPNTNLTNPLIVHHFYWDENVYRVTAQAWNQGSSTSTTLEIAIVNLDCMYPDVAIEAHEDTYIMSKPFTINGLARLNCSSTVSTRKAWNVTEVDKLTKAYKKTVNILDGLLRWDKPQISVPARFLPYGYYRFRYTVGMIGIPILEKIKIERTAETFVEVIPSPLLPMVLPGGISRILRSRTDSVELQPGLYSQDPDNPNNLTGMEYYYFCKREGEKYPQVGNEYDYQMNSIPTGKLLVDKGGCFGNGPGVLDVRGSSLKIPCSVFSSPGVYNMMVEVRKTGRKANAYVDVEISALNSIPNVLIACKTASLCQPPRPEGIYVNPTTRLAIKGSCNSGCEGNDSNLVYSWELRTVNCSYNPCLTSPQPMPVRFGSSRLTVGLQQMEIAISQEFFAYIENQGMNRFDIRLGITINSTGAKGYSEFYMIKNRPPTGGKCVPTPPTNSILKASIDAIYVSCTNWIDPEGELITSYAYYSMREDGGTETRIDLVKTVQEDRSLYLGVGIHNVHVIMQDSWGAVTDLHLGNFTMELPTPKEFEMAKRLGVLIGSGDPSTLAMISQAQASVYQNAPWMKLDTNSLQNLPPTEVESRLAAVQQGYTDTLSGMALIGNTENQGQILVTTSVLAQVASGIDGGSVSTVAVGLQGRQAVTTIFENMFKSLDAIEFGSPEEVLPILKNALVAGTKFMEGVEGQLKKGGNCDEVAQVNKSFCSPADKNQASLDYEFPPKSPLWVQTNDEDTQRCCYILDRAKYESKGLSQIVVHIISKLVSKMMQVMVQGDIVNVATESGVNVTVMKDAPVNLLNQPKFFGSGSSFEFKGCPVADCNKPIGFSFSEFPHNIINGPNSDSKAVNGTKLISISLMDENGTEIKVENLNPPLRLQIPIVPQPNVPNSTWVNPKVRLLDRRTPIIYHILPKPDIPGRLQLEFSFDPASEPKNFLILFRDDGLPLPIQGKFDQDDSCETTFEIRTMKSLPALTQREWLMSVQPGAFRGRDTQGSAVGTDVEPTSHTWNYRHTCRECPHSSYVGPARCAAWDRKPGKYRLLSCSKQADSGVHNVTVGVMMLKEGVTFQEMLKTATVDNMARDYLENRTQFTSYCLQSITTRVVYFNDTLGKFTDDGLSLLEADGTVLKMESSHMTTFGGGFFVMPNTVDLEYVFHHLGFDDNLTIYMTIIFTGIIILVLLVWARLQDKKDLQMIGAIPLPDNDPRDAYVYEILVSTGDKNLAATDSIVSFILSGEKEETPVRVFGKPTRRIFGKGSTDAFVMTTPRPLGNLNYLRIWHDNSGKGTNQSWFLNFLIVKDIQTGIEYEFIANAWFAVEKGDGQIDRLLPVAYDEQKRSTDYLLSTHSQRNFRDGHLWFSVFLRPPRSRFTRVQRVGCCAAFLYLSMLVNAMWYGTVPDASPHGLQLGPFVLTPEQMGVGVMGNLIVFPPSFLIIMLFRKSRPRVLRPSRIDKALDEQSAGRVNYIPPGSGTKAKYPRKKRCTLPWWFMLVAWFLILVCIGVSVFFTWAYGIQFGNSKTLKWVTSLVISFFSSVLLVQPLKVFLMALFLAAVCKVKPDEDDADEDEEDPRLRYDEQWIQHDDREQEAGIKRIYQPLSKAALEAAREKRLKEIKMWELVKEIGFYVFYLWVLLVLSYGNRDPNAYYLKRCFVSSFLRLGDDNVDFSKVLTASDFWNWMNQVALHEIRAENWYNGSAPYGLRGFLNDRANRLLGYPILRQIRVLPDSCTVPWQMAKANVTHCAGSSGLFNEDSKDYCNEWRNIHDPGSNCSFKEFTYTSAENLNALPIMGYLDTYSGGGYVMELRGYLAEINDTLNDLQNLQWIDKNTRAVLLEFYTYNAQVNLFGSGRLMVEMVPGGGFVPSWRFDGIRLIIYREGFGLFVFICEILYLLFVLIFTYRCAKSICENRKAYFGSYWSYAEVSTVLVAYAAVGLYLYRLFVTDDILKNVFSLYGNDYTRLQYASLIDELFLYAISFLSFVGMMMLLKLLRFNRRIGILSSTMKQCWQDLSGYAAIFLLLFVAFAIMFYLFFYRDLFEWRNFGIALITCFSMMLGRFKFDSMKDSNIFAAVFFFFFAITMSIVMINVLLTIIIRAFEVVKHDIVNQPNDYEILDFLYGRFRAYLGFPSRSGNAVAPSPKTKSETKETDGKEMEGFHRKVDQLVEYIDKVYFQGNINAEDKGWISKMQRSAGRNDPNLK</sequence>
<dbReference type="Pfam" id="PF02010">
    <property type="entry name" value="REJ"/>
    <property type="match status" value="1"/>
</dbReference>
<evidence type="ECO:0000256" key="1">
    <source>
        <dbReference type="ARBA" id="ARBA00004141"/>
    </source>
</evidence>
<evidence type="ECO:0000256" key="8">
    <source>
        <dbReference type="PIRSR" id="PIRSR603915-2"/>
    </source>
</evidence>
<feature type="transmembrane region" description="Helical" evidence="11">
    <location>
        <begin position="2122"/>
        <end position="2138"/>
    </location>
</feature>
<organism evidence="13">
    <name type="scientific">Darwinula stevensoni</name>
    <dbReference type="NCBI Taxonomy" id="69355"/>
    <lineage>
        <taxon>Eukaryota</taxon>
        <taxon>Metazoa</taxon>
        <taxon>Ecdysozoa</taxon>
        <taxon>Arthropoda</taxon>
        <taxon>Crustacea</taxon>
        <taxon>Oligostraca</taxon>
        <taxon>Ostracoda</taxon>
        <taxon>Podocopa</taxon>
        <taxon>Podocopida</taxon>
        <taxon>Darwinulocopina</taxon>
        <taxon>Darwinuloidea</taxon>
        <taxon>Darwinulidae</taxon>
        <taxon>Darwinula</taxon>
    </lineage>
</organism>
<dbReference type="Pfam" id="PF08016">
    <property type="entry name" value="PKD_channel"/>
    <property type="match status" value="1"/>
</dbReference>
<dbReference type="InterPro" id="IPR002859">
    <property type="entry name" value="PKD/REJ-like"/>
</dbReference>
<feature type="transmembrane region" description="Helical" evidence="11">
    <location>
        <begin position="1995"/>
        <end position="2021"/>
    </location>
</feature>
<dbReference type="PRINTS" id="PR01433">
    <property type="entry name" value="POLYCYSTIN2"/>
</dbReference>
<name>A0A7R9A8P9_9CRUS</name>
<accession>A0A7R9A8P9</accession>
<feature type="domain" description="PLAT" evidence="12">
    <location>
        <begin position="1298"/>
        <end position="1417"/>
    </location>
</feature>
<feature type="transmembrane region" description="Helical" evidence="11">
    <location>
        <begin position="1253"/>
        <end position="1273"/>
    </location>
</feature>
<dbReference type="SUPFAM" id="SSF49299">
    <property type="entry name" value="PKD domain"/>
    <property type="match status" value="1"/>
</dbReference>
<dbReference type="GO" id="GO:0005262">
    <property type="term" value="F:calcium channel activity"/>
    <property type="evidence" value="ECO:0007669"/>
    <property type="project" value="TreeGrafter"/>
</dbReference>
<comment type="caution">
    <text evidence="9">Lacks conserved residue(s) required for the propagation of feature annotation.</text>
</comment>
<feature type="transmembrane region" description="Helical" evidence="11">
    <location>
        <begin position="1609"/>
        <end position="1636"/>
    </location>
</feature>
<protein>
    <recommendedName>
        <fullName evidence="12">PLAT domain-containing protein</fullName>
    </recommendedName>
</protein>
<feature type="transmembrane region" description="Helical" evidence="11">
    <location>
        <begin position="1704"/>
        <end position="1724"/>
    </location>
</feature>
<feature type="transmembrane region" description="Helical" evidence="11">
    <location>
        <begin position="1504"/>
        <end position="1525"/>
    </location>
</feature>
<dbReference type="InterPro" id="IPR036392">
    <property type="entry name" value="PLAT/LH2_dom_sf"/>
</dbReference>
<evidence type="ECO:0000256" key="11">
    <source>
        <dbReference type="SAM" id="Phobius"/>
    </source>
</evidence>
<comment type="subcellular location">
    <subcellularLocation>
        <location evidence="1">Membrane</location>
        <topology evidence="1">Multi-pass membrane protein</topology>
    </subcellularLocation>
</comment>
<dbReference type="SMART" id="SM00308">
    <property type="entry name" value="LH2"/>
    <property type="match status" value="1"/>
</dbReference>
<dbReference type="InterPro" id="IPR013122">
    <property type="entry name" value="PKD1_2_channel"/>
</dbReference>
<dbReference type="InterPro" id="IPR001024">
    <property type="entry name" value="PLAT/LH2_dom"/>
</dbReference>
<keyword evidence="14" id="KW-1185">Reference proteome</keyword>
<keyword evidence="4" id="KW-0732">Signal</keyword>
<evidence type="ECO:0000256" key="3">
    <source>
        <dbReference type="ARBA" id="ARBA00022692"/>
    </source>
</evidence>
<dbReference type="Gene3D" id="2.60.60.20">
    <property type="entry name" value="PLAT/LH2 domain"/>
    <property type="match status" value="1"/>
</dbReference>
<feature type="transmembrane region" description="Helical" evidence="11">
    <location>
        <begin position="1573"/>
        <end position="1597"/>
    </location>
</feature>
<feature type="compositionally biased region" description="Basic and acidic residues" evidence="10">
    <location>
        <begin position="2223"/>
        <end position="2234"/>
    </location>
</feature>
<keyword evidence="6 11" id="KW-0472">Membrane</keyword>
<dbReference type="GO" id="GO:0050982">
    <property type="term" value="P:detection of mechanical stimulus"/>
    <property type="evidence" value="ECO:0007669"/>
    <property type="project" value="TreeGrafter"/>
</dbReference>
<dbReference type="InterPro" id="IPR003915">
    <property type="entry name" value="PKD_2"/>
</dbReference>